<dbReference type="CDD" id="cd22460">
    <property type="entry name" value="KH-I_PEPPER_rpt2_like"/>
    <property type="match status" value="2"/>
</dbReference>
<feature type="region of interest" description="Disordered" evidence="3">
    <location>
        <begin position="110"/>
        <end position="134"/>
    </location>
</feature>
<dbReference type="Gramene" id="Jr07_10320_p1">
    <property type="protein sequence ID" value="cds.Jr07_10320_p1"/>
    <property type="gene ID" value="Jr07_10320"/>
</dbReference>
<dbReference type="PROSITE" id="PS50084">
    <property type="entry name" value="KH_TYPE_1"/>
    <property type="match status" value="4"/>
</dbReference>
<dbReference type="GeneID" id="108990782"/>
<dbReference type="Gene3D" id="3.30.1370.10">
    <property type="entry name" value="K Homology domain, type 1"/>
    <property type="match status" value="2"/>
</dbReference>
<evidence type="ECO:0000256" key="2">
    <source>
        <dbReference type="PROSITE-ProRule" id="PRU00117"/>
    </source>
</evidence>
<name>A0A2I4ELY1_JUGRE</name>
<organism evidence="5 6">
    <name type="scientific">Juglans regia</name>
    <name type="common">English walnut</name>
    <dbReference type="NCBI Taxonomy" id="51240"/>
    <lineage>
        <taxon>Eukaryota</taxon>
        <taxon>Viridiplantae</taxon>
        <taxon>Streptophyta</taxon>
        <taxon>Embryophyta</taxon>
        <taxon>Tracheophyta</taxon>
        <taxon>Spermatophyta</taxon>
        <taxon>Magnoliopsida</taxon>
        <taxon>eudicotyledons</taxon>
        <taxon>Gunneridae</taxon>
        <taxon>Pentapetalae</taxon>
        <taxon>rosids</taxon>
        <taxon>fabids</taxon>
        <taxon>Fagales</taxon>
        <taxon>Juglandaceae</taxon>
        <taxon>Juglans</taxon>
    </lineage>
</organism>
<dbReference type="Pfam" id="PF00013">
    <property type="entry name" value="KH_1"/>
    <property type="match status" value="4"/>
</dbReference>
<dbReference type="InterPro" id="IPR036612">
    <property type="entry name" value="KH_dom_type_1_sf"/>
</dbReference>
<feature type="compositionally biased region" description="Acidic residues" evidence="3">
    <location>
        <begin position="118"/>
        <end position="132"/>
    </location>
</feature>
<feature type="domain" description="K Homology" evidence="4">
    <location>
        <begin position="318"/>
        <end position="394"/>
    </location>
</feature>
<dbReference type="SMART" id="SM00322">
    <property type="entry name" value="KH"/>
    <property type="match status" value="4"/>
</dbReference>
<dbReference type="CDD" id="cd22459">
    <property type="entry name" value="KH-I_PEPPER_rpt1_like"/>
    <property type="match status" value="1"/>
</dbReference>
<dbReference type="OrthoDB" id="442947at2759"/>
<evidence type="ECO:0000313" key="6">
    <source>
        <dbReference type="RefSeq" id="XP_018820406.1"/>
    </source>
</evidence>
<dbReference type="InterPro" id="IPR004088">
    <property type="entry name" value="KH_dom_type_1"/>
</dbReference>
<dbReference type="Gene3D" id="3.30.310.210">
    <property type="match status" value="1"/>
</dbReference>
<dbReference type="KEGG" id="jre:108990782"/>
<keyword evidence="1" id="KW-0677">Repeat</keyword>
<feature type="domain" description="K Homology" evidence="4">
    <location>
        <begin position="173"/>
        <end position="248"/>
    </location>
</feature>
<accession>A0A2I4ELY1</accession>
<dbReference type="PANTHER" id="PTHR10288">
    <property type="entry name" value="KH DOMAIN CONTAINING RNA BINDING PROTEIN"/>
    <property type="match status" value="1"/>
</dbReference>
<dbReference type="GO" id="GO:0003729">
    <property type="term" value="F:mRNA binding"/>
    <property type="evidence" value="ECO:0000318"/>
    <property type="project" value="GO_Central"/>
</dbReference>
<dbReference type="InParanoid" id="A0A2I4ELY1"/>
<sequence length="697" mass="75298">MEALWNDTYVPLNSSCHSLAQMDDSSVIPKSSSDPTTSLTMEPAAKRRHLTSETSLFRVLCPTTKAASLTGLIRHLQTLTGTKIHINSFSSSSVEDECVIHIISNSNNHKDRVGTATCEEEEENKEDEEDNEGCSPAQQALLRIFDRMVRVSGDEKEKLKESDREWDGLNSGDVFSCRLLAASSQVGCVLGRGGKIVEKIRHESGAQVRVLSKDHLPPCASAGDELILISGNFSAVKKALLSVSSCLQDNPRVDTTNSGSTKPSLGVLYGTSLLPHVDPFPQRGFSSSLRAGDYHLRGYYSFSGPENTGAGNRMFLEEEVIFKLLCQLEKVGSLIGKGGCIIRALQSETGASIKIADAACDSDERVVVISARENSEQKHSPAQEAVIQVHCRIAQIGFEPGAAVVARLLVHSQQIGCLLGKGGFIINEMRRATGASIRIFPKEQVPKCGYPNDEVVQVIGSFQSVQDALFHITSRLRETILPMNPLSPNFGAPPYLPRFPEMPPFFRPRHNPASPRNYPSPVGHSHGHDRSAFPSQPPDYPSSFSHGTDRSGPSNMDRVPYPCGSERPGHCSTLDRPSSSPRTWNPQTVSSGNHRGTSDVFGLASKNGPLRSSGSQAPIATSTNIEITIPETCLGHVRGENNSHLTQIQQSSGAKVLINDLKPGATEGVVLVSGTPKQTHAAQSLIQAFIFCGQTPP</sequence>
<dbReference type="FunCoup" id="A0A2I4ELY1">
    <property type="interactions" value="1878"/>
</dbReference>
<reference evidence="6" key="1">
    <citation type="submission" date="2025-08" db="UniProtKB">
        <authorList>
            <consortium name="RefSeq"/>
        </authorList>
    </citation>
    <scope>IDENTIFICATION</scope>
    <source>
        <tissue evidence="6">Leaves</tissue>
    </source>
</reference>
<feature type="region of interest" description="Disordered" evidence="3">
    <location>
        <begin position="25"/>
        <end position="47"/>
    </location>
</feature>
<dbReference type="RefSeq" id="XP_018820406.1">
    <property type="nucleotide sequence ID" value="XM_018964861.2"/>
</dbReference>
<gene>
    <name evidence="6" type="primary">LOC108990782</name>
</gene>
<dbReference type="STRING" id="51240.A0A2I4ELY1"/>
<keyword evidence="5" id="KW-1185">Reference proteome</keyword>
<dbReference type="GO" id="GO:0005737">
    <property type="term" value="C:cytoplasm"/>
    <property type="evidence" value="ECO:0000318"/>
    <property type="project" value="GO_Central"/>
</dbReference>
<evidence type="ECO:0000256" key="1">
    <source>
        <dbReference type="ARBA" id="ARBA00022737"/>
    </source>
</evidence>
<proteinExistence type="predicted"/>
<evidence type="ECO:0000259" key="4">
    <source>
        <dbReference type="SMART" id="SM00322"/>
    </source>
</evidence>
<dbReference type="AlphaFoldDB" id="A0A2I4ELY1"/>
<feature type="compositionally biased region" description="Polar residues" evidence="3">
    <location>
        <begin position="542"/>
        <end position="554"/>
    </location>
</feature>
<evidence type="ECO:0000256" key="3">
    <source>
        <dbReference type="SAM" id="MobiDB-lite"/>
    </source>
</evidence>
<keyword evidence="2" id="KW-0694">RNA-binding</keyword>
<protein>
    <submittedName>
        <fullName evidence="6">KH domain-containing protein HEN4 isoform X1</fullName>
    </submittedName>
</protein>
<feature type="domain" description="K Homology" evidence="4">
    <location>
        <begin position="402"/>
        <end position="477"/>
    </location>
</feature>
<feature type="domain" description="K Homology" evidence="4">
    <location>
        <begin position="621"/>
        <end position="691"/>
    </location>
</feature>
<dbReference type="SUPFAM" id="SSF54791">
    <property type="entry name" value="Eukaryotic type KH-domain (KH-domain type I)"/>
    <property type="match status" value="4"/>
</dbReference>
<dbReference type="GO" id="GO:0005634">
    <property type="term" value="C:nucleus"/>
    <property type="evidence" value="ECO:0000318"/>
    <property type="project" value="GO_Central"/>
</dbReference>
<feature type="compositionally biased region" description="Polar residues" evidence="3">
    <location>
        <begin position="28"/>
        <end position="40"/>
    </location>
</feature>
<dbReference type="Proteomes" id="UP000235220">
    <property type="component" value="Chromosome 7"/>
</dbReference>
<feature type="compositionally biased region" description="Polar residues" evidence="3">
    <location>
        <begin position="575"/>
        <end position="595"/>
    </location>
</feature>
<feature type="region of interest" description="Disordered" evidence="3">
    <location>
        <begin position="506"/>
        <end position="597"/>
    </location>
</feature>
<evidence type="ECO:0000313" key="5">
    <source>
        <dbReference type="Proteomes" id="UP000235220"/>
    </source>
</evidence>
<dbReference type="InterPro" id="IPR004087">
    <property type="entry name" value="KH_dom"/>
</dbReference>